<proteinExistence type="predicted"/>
<dbReference type="AlphaFoldDB" id="M3A802"/>
<evidence type="ECO:0000313" key="3">
    <source>
        <dbReference type="Proteomes" id="UP000011744"/>
    </source>
</evidence>
<keyword evidence="3" id="KW-1185">Reference proteome</keyword>
<feature type="chain" id="PRO_5004030689" description="DUF3108 domain-containing protein" evidence="1">
    <location>
        <begin position="26"/>
        <end position="278"/>
    </location>
</feature>
<dbReference type="Pfam" id="PF11306">
    <property type="entry name" value="DUF3108"/>
    <property type="match status" value="1"/>
</dbReference>
<dbReference type="EMBL" id="AONQ01000059">
    <property type="protein sequence ID" value="EME68594.1"/>
    <property type="molecule type" value="Genomic_DNA"/>
</dbReference>
<name>M3A802_9PROT</name>
<feature type="signal peptide" evidence="1">
    <location>
        <begin position="1"/>
        <end position="25"/>
    </location>
</feature>
<protein>
    <recommendedName>
        <fullName evidence="4">DUF3108 domain-containing protein</fullName>
    </recommendedName>
</protein>
<comment type="caution">
    <text evidence="2">The sequence shown here is derived from an EMBL/GenBank/DDBJ whole genome shotgun (WGS) entry which is preliminary data.</text>
</comment>
<sequence length="278" mass="30282">MMTRTAWTIAATITAGLGLAVPARAEPAGWRYEIMWGGFHAGEMALTREQRDETVRTGMTIRTVGLFDKILRLRFAAEGGGTEKGAGELGSEHYQTRFRNRYQEQMLRVVYGGGEAVTVLDEVLAVFSPPPEDDEPAPAVPADAKRGVRDPLTNVAMVGRKARQALAAGGPASFRVAGYDGRRAYDFDVAIKGAKRINIRGREFDAIEMTMVLRPVAGFKPRFHKMWAGAEYVVHLDPDSLLPLRVYTDSFAAATVINAIEPCRVAAEQCAPLLAAGE</sequence>
<dbReference type="OrthoDB" id="7337459at2"/>
<dbReference type="Proteomes" id="UP000011744">
    <property type="component" value="Unassembled WGS sequence"/>
</dbReference>
<dbReference type="RefSeq" id="WP_008620127.1">
    <property type="nucleotide sequence ID" value="NZ_AONQ01000059.1"/>
</dbReference>
<dbReference type="PATRIC" id="fig|1244869.3.peg.3529"/>
<evidence type="ECO:0008006" key="4">
    <source>
        <dbReference type="Google" id="ProtNLM"/>
    </source>
</evidence>
<organism evidence="2 3">
    <name type="scientific">Paramagnetospirillum caucaseum</name>
    <dbReference type="NCBI Taxonomy" id="1244869"/>
    <lineage>
        <taxon>Bacteria</taxon>
        <taxon>Pseudomonadati</taxon>
        <taxon>Pseudomonadota</taxon>
        <taxon>Alphaproteobacteria</taxon>
        <taxon>Rhodospirillales</taxon>
        <taxon>Magnetospirillaceae</taxon>
        <taxon>Paramagnetospirillum</taxon>
    </lineage>
</organism>
<evidence type="ECO:0000313" key="2">
    <source>
        <dbReference type="EMBL" id="EME68594.1"/>
    </source>
</evidence>
<gene>
    <name evidence="2" type="ORF">H261_17618</name>
</gene>
<reference evidence="2 3" key="1">
    <citation type="journal article" date="2014" name="Genome Announc.">
        <title>Draft Genome Sequence of Magnetospirillum sp. Strain SO-1, a Freshwater Magnetotactic Bacterium Isolated from the Ol'khovka River, Russia.</title>
        <authorList>
            <person name="Grouzdev D.S."/>
            <person name="Dziuba M.V."/>
            <person name="Sukhacheva M.S."/>
            <person name="Mardanov A.V."/>
            <person name="Beletskiy A.V."/>
            <person name="Kuznetsov B.B."/>
            <person name="Skryabin K.G."/>
        </authorList>
    </citation>
    <scope>NUCLEOTIDE SEQUENCE [LARGE SCALE GENOMIC DNA]</scope>
    <source>
        <strain evidence="2 3">SO-1</strain>
    </source>
</reference>
<accession>M3A802</accession>
<dbReference type="InterPro" id="IPR021457">
    <property type="entry name" value="DUF3108"/>
</dbReference>
<evidence type="ECO:0000256" key="1">
    <source>
        <dbReference type="SAM" id="SignalP"/>
    </source>
</evidence>
<keyword evidence="1" id="KW-0732">Signal</keyword>